<comment type="caution">
    <text evidence="2">The sequence shown here is derived from an EMBL/GenBank/DDBJ whole genome shotgun (WGS) entry which is preliminary data.</text>
</comment>
<evidence type="ECO:0008006" key="4">
    <source>
        <dbReference type="Google" id="ProtNLM"/>
    </source>
</evidence>
<dbReference type="EMBL" id="QUNO01000009">
    <property type="protein sequence ID" value="REH43470.1"/>
    <property type="molecule type" value="Genomic_DNA"/>
</dbReference>
<accession>A0A3E0HE27</accession>
<proteinExistence type="predicted"/>
<protein>
    <recommendedName>
        <fullName evidence="4">Secreted protein</fullName>
    </recommendedName>
</protein>
<evidence type="ECO:0000313" key="2">
    <source>
        <dbReference type="EMBL" id="REH43470.1"/>
    </source>
</evidence>
<evidence type="ECO:0000256" key="1">
    <source>
        <dbReference type="SAM" id="Phobius"/>
    </source>
</evidence>
<keyword evidence="1" id="KW-0812">Transmembrane</keyword>
<feature type="transmembrane region" description="Helical" evidence="1">
    <location>
        <begin position="231"/>
        <end position="254"/>
    </location>
</feature>
<keyword evidence="3" id="KW-1185">Reference proteome</keyword>
<gene>
    <name evidence="2" type="ORF">BCF44_10913</name>
</gene>
<sequence length="432" mass="44265">MTLVEADRRGRGLAGLAGTTPGVLGGFALVLILVALLAGALTGLGVQSRVQAVDDLAARTGPLSVAAEQIYRSLSDADATATGAFLSGGLEPTATRRRYEADIAQASGTLAVAVAARDPGDVTASGSTLATLSEQLPVYAGLVETARADNQQGLPLGAAYQREASTLMRTRLLPAAQDLYRTETGQVTDDQDGAGSFPILELLLGLAVLGLLVAAQITLYRRTNRVFNVGLLGATAAALVALLWVMVAGIAVMGDISASQRDGSAQVDTLAAARIATLAARSDETLTLVARGAGQAYQTDYTQVDKHLGDLLAKAGTQATDDKVRAKIDAARSDHAAWTAAHAKLRKADDSGDYGGAVTVAIGTGTDSAATAFDKLDGDLRDAIDQTRAAFNQKVADAGGALNGVVVVVAVLSVLTAAGAGAGIWRRLRDYR</sequence>
<dbReference type="Proteomes" id="UP000256269">
    <property type="component" value="Unassembled WGS sequence"/>
</dbReference>
<dbReference type="OrthoDB" id="3218196at2"/>
<organism evidence="2 3">
    <name type="scientific">Kutzneria buriramensis</name>
    <dbReference type="NCBI Taxonomy" id="1045776"/>
    <lineage>
        <taxon>Bacteria</taxon>
        <taxon>Bacillati</taxon>
        <taxon>Actinomycetota</taxon>
        <taxon>Actinomycetes</taxon>
        <taxon>Pseudonocardiales</taxon>
        <taxon>Pseudonocardiaceae</taxon>
        <taxon>Kutzneria</taxon>
    </lineage>
</organism>
<dbReference type="AlphaFoldDB" id="A0A3E0HE27"/>
<feature type="transmembrane region" description="Helical" evidence="1">
    <location>
        <begin position="401"/>
        <end position="425"/>
    </location>
</feature>
<feature type="transmembrane region" description="Helical" evidence="1">
    <location>
        <begin position="199"/>
        <end position="219"/>
    </location>
</feature>
<name>A0A3E0HE27_9PSEU</name>
<keyword evidence="1" id="KW-1133">Transmembrane helix</keyword>
<dbReference type="RefSeq" id="WP_116176935.1">
    <property type="nucleotide sequence ID" value="NZ_CP144375.1"/>
</dbReference>
<reference evidence="2 3" key="1">
    <citation type="submission" date="2018-08" db="EMBL/GenBank/DDBJ databases">
        <title>Genomic Encyclopedia of Archaeal and Bacterial Type Strains, Phase II (KMG-II): from individual species to whole genera.</title>
        <authorList>
            <person name="Goeker M."/>
        </authorList>
    </citation>
    <scope>NUCLEOTIDE SEQUENCE [LARGE SCALE GENOMIC DNA]</scope>
    <source>
        <strain evidence="2 3">DSM 45791</strain>
    </source>
</reference>
<evidence type="ECO:0000313" key="3">
    <source>
        <dbReference type="Proteomes" id="UP000256269"/>
    </source>
</evidence>
<keyword evidence="1" id="KW-0472">Membrane</keyword>
<feature type="transmembrane region" description="Helical" evidence="1">
    <location>
        <begin position="12"/>
        <end position="38"/>
    </location>
</feature>